<feature type="transmembrane region" description="Helical" evidence="1">
    <location>
        <begin position="12"/>
        <end position="30"/>
    </location>
</feature>
<dbReference type="AlphaFoldDB" id="A0A1H9XC06"/>
<protein>
    <submittedName>
        <fullName evidence="2">Uncharacterized protein</fullName>
    </submittedName>
</protein>
<gene>
    <name evidence="2" type="ORF">SAMN05216199_3617</name>
</gene>
<evidence type="ECO:0000313" key="3">
    <source>
        <dbReference type="Proteomes" id="UP000199019"/>
    </source>
</evidence>
<keyword evidence="1" id="KW-1133">Transmembrane helix</keyword>
<keyword evidence="3" id="KW-1185">Reference proteome</keyword>
<proteinExistence type="predicted"/>
<keyword evidence="1" id="KW-0472">Membrane</keyword>
<sequence length="62" mass="6354">MEITGTAGELLARWGWIVALVVIFALVYKFGTGGSSGSSSPAGAGCLAAVVIALLFFVFVIF</sequence>
<evidence type="ECO:0000256" key="1">
    <source>
        <dbReference type="SAM" id="Phobius"/>
    </source>
</evidence>
<accession>A0A1H9XC06</accession>
<organism evidence="2 3">
    <name type="scientific">Pedococcus cremeus</name>
    <dbReference type="NCBI Taxonomy" id="587636"/>
    <lineage>
        <taxon>Bacteria</taxon>
        <taxon>Bacillati</taxon>
        <taxon>Actinomycetota</taxon>
        <taxon>Actinomycetes</taxon>
        <taxon>Micrococcales</taxon>
        <taxon>Intrasporangiaceae</taxon>
        <taxon>Pedococcus</taxon>
    </lineage>
</organism>
<evidence type="ECO:0000313" key="2">
    <source>
        <dbReference type="EMBL" id="SES43417.1"/>
    </source>
</evidence>
<feature type="transmembrane region" description="Helical" evidence="1">
    <location>
        <begin position="42"/>
        <end position="61"/>
    </location>
</feature>
<dbReference type="EMBL" id="FOHB01000007">
    <property type="protein sequence ID" value="SES43417.1"/>
    <property type="molecule type" value="Genomic_DNA"/>
</dbReference>
<reference evidence="3" key="1">
    <citation type="submission" date="2016-10" db="EMBL/GenBank/DDBJ databases">
        <authorList>
            <person name="Varghese N."/>
            <person name="Submissions S."/>
        </authorList>
    </citation>
    <scope>NUCLEOTIDE SEQUENCE [LARGE SCALE GENOMIC DNA]</scope>
    <source>
        <strain evidence="3">CGMCC 1.6963</strain>
    </source>
</reference>
<name>A0A1H9XC06_9MICO</name>
<keyword evidence="1" id="KW-0812">Transmembrane</keyword>
<dbReference type="RefSeq" id="WP_091761297.1">
    <property type="nucleotide sequence ID" value="NZ_FOHB01000007.1"/>
</dbReference>
<dbReference type="Proteomes" id="UP000199019">
    <property type="component" value="Unassembled WGS sequence"/>
</dbReference>